<evidence type="ECO:0000256" key="2">
    <source>
        <dbReference type="SAM" id="Phobius"/>
    </source>
</evidence>
<name>A0A1I2DVJ6_9BACI</name>
<protein>
    <submittedName>
        <fullName evidence="3">YbbR domain-containing protein</fullName>
    </submittedName>
</protein>
<dbReference type="Pfam" id="PF07949">
    <property type="entry name" value="YbbR"/>
    <property type="match status" value="3"/>
</dbReference>
<dbReference type="RefSeq" id="WP_091661734.1">
    <property type="nucleotide sequence ID" value="NZ_FONT01000004.1"/>
</dbReference>
<dbReference type="OrthoDB" id="2960905at2"/>
<feature type="region of interest" description="Disordered" evidence="1">
    <location>
        <begin position="376"/>
        <end position="443"/>
    </location>
</feature>
<dbReference type="STRING" id="930128.SAMN05192532_104313"/>
<feature type="compositionally biased region" description="Acidic residues" evidence="1">
    <location>
        <begin position="408"/>
        <end position="443"/>
    </location>
</feature>
<dbReference type="AlphaFoldDB" id="A0A1I2DVJ6"/>
<dbReference type="PANTHER" id="PTHR37804:SF1">
    <property type="entry name" value="CDAA REGULATORY PROTEIN CDAR"/>
    <property type="match status" value="1"/>
</dbReference>
<dbReference type="InterPro" id="IPR053154">
    <property type="entry name" value="c-di-AMP_regulator"/>
</dbReference>
<dbReference type="EMBL" id="FONT01000004">
    <property type="protein sequence ID" value="SFE83960.1"/>
    <property type="molecule type" value="Genomic_DNA"/>
</dbReference>
<dbReference type="Gene3D" id="2.170.120.30">
    <property type="match status" value="2"/>
</dbReference>
<keyword evidence="2" id="KW-0812">Transmembrane</keyword>
<dbReference type="PANTHER" id="PTHR37804">
    <property type="entry name" value="CDAA REGULATORY PROTEIN CDAR"/>
    <property type="match status" value="1"/>
</dbReference>
<dbReference type="Gene3D" id="2.170.120.40">
    <property type="entry name" value="YbbR-like domain"/>
    <property type="match status" value="2"/>
</dbReference>
<keyword evidence="2" id="KW-1133">Transmembrane helix</keyword>
<dbReference type="InterPro" id="IPR012505">
    <property type="entry name" value="YbbR"/>
</dbReference>
<evidence type="ECO:0000256" key="1">
    <source>
        <dbReference type="SAM" id="MobiDB-lite"/>
    </source>
</evidence>
<evidence type="ECO:0000313" key="3">
    <source>
        <dbReference type="EMBL" id="SFE83960.1"/>
    </source>
</evidence>
<organism evidence="3 4">
    <name type="scientific">Alteribacillus iranensis</name>
    <dbReference type="NCBI Taxonomy" id="930128"/>
    <lineage>
        <taxon>Bacteria</taxon>
        <taxon>Bacillati</taxon>
        <taxon>Bacillota</taxon>
        <taxon>Bacilli</taxon>
        <taxon>Bacillales</taxon>
        <taxon>Bacillaceae</taxon>
        <taxon>Alteribacillus</taxon>
    </lineage>
</organism>
<sequence length="443" mass="49062">MDKLFNNQWFLRFISLGIAVMLYAMVNMNNVSTQPGALPGTDESTYTINDVEIHAYYDEEKYEVVNIESSVDVKLTGPQSSIMLFQLSRPSYEVYVDLEGLGAGEHNVQIQHRDFPADLKVSLTPRFTSVTIEELKTESYPVEAELQNEEEAPEGYTFGGAKIEPSEVEVTAAPSMHERIDTIKAMVDIAGADSRVTTRSDIKAYDADGNELDVTIEPDIVDVEVPVTEPFKQVSVNLLREGNLPDGLSVESLNMEPSEVTIFGPLEVIEGIHTIETTLDLSEIEENTTIELELEVPEGVQKVQPNKVTVEVEVGEENDTVLKDIPIRIVNMPEEYSYSITNPEEQIADVVVSGSKEVINNVTAEDVSLIADWKEQEGEQEGTSLENSAVLPVAPSGPPNINVKTEVETVEVEWSEEVVSDNTEVEEETSTDEITEENTQETQ</sequence>
<proteinExistence type="predicted"/>
<keyword evidence="4" id="KW-1185">Reference proteome</keyword>
<keyword evidence="2" id="KW-0472">Membrane</keyword>
<evidence type="ECO:0000313" key="4">
    <source>
        <dbReference type="Proteomes" id="UP000199516"/>
    </source>
</evidence>
<accession>A0A1I2DVJ6</accession>
<feature type="transmembrane region" description="Helical" evidence="2">
    <location>
        <begin position="9"/>
        <end position="26"/>
    </location>
</feature>
<dbReference type="Proteomes" id="UP000199516">
    <property type="component" value="Unassembled WGS sequence"/>
</dbReference>
<gene>
    <name evidence="3" type="ORF">SAMN05192532_104313</name>
</gene>
<reference evidence="3 4" key="1">
    <citation type="submission" date="2016-10" db="EMBL/GenBank/DDBJ databases">
        <authorList>
            <person name="de Groot N.N."/>
        </authorList>
    </citation>
    <scope>NUCLEOTIDE SEQUENCE [LARGE SCALE GENOMIC DNA]</scope>
    <source>
        <strain evidence="3 4">DSM 23995</strain>
    </source>
</reference>